<name>A0AAD8E710_DIPPU</name>
<comment type="caution">
    <text evidence="1">The sequence shown here is derived from an EMBL/GenBank/DDBJ whole genome shotgun (WGS) entry which is preliminary data.</text>
</comment>
<dbReference type="Proteomes" id="UP001233999">
    <property type="component" value="Unassembled WGS sequence"/>
</dbReference>
<reference evidence="1" key="2">
    <citation type="submission" date="2023-05" db="EMBL/GenBank/DDBJ databases">
        <authorList>
            <person name="Fouks B."/>
        </authorList>
    </citation>
    <scope>NUCLEOTIDE SEQUENCE</scope>
    <source>
        <strain evidence="1">Stay&amp;Tobe</strain>
        <tissue evidence="1">Testes</tissue>
    </source>
</reference>
<evidence type="ECO:0000313" key="2">
    <source>
        <dbReference type="Proteomes" id="UP001233999"/>
    </source>
</evidence>
<feature type="non-terminal residue" evidence="1">
    <location>
        <position position="96"/>
    </location>
</feature>
<dbReference type="AlphaFoldDB" id="A0AAD8E710"/>
<protein>
    <submittedName>
        <fullName evidence="1">Uncharacterized protein</fullName>
    </submittedName>
</protein>
<feature type="non-terminal residue" evidence="1">
    <location>
        <position position="1"/>
    </location>
</feature>
<accession>A0AAD8E710</accession>
<evidence type="ECO:0000313" key="1">
    <source>
        <dbReference type="EMBL" id="KAJ9579149.1"/>
    </source>
</evidence>
<keyword evidence="2" id="KW-1185">Reference proteome</keyword>
<dbReference type="EMBL" id="JASPKZ010008650">
    <property type="protein sequence ID" value="KAJ9579149.1"/>
    <property type="molecule type" value="Genomic_DNA"/>
</dbReference>
<organism evidence="1 2">
    <name type="scientific">Diploptera punctata</name>
    <name type="common">Pacific beetle cockroach</name>
    <dbReference type="NCBI Taxonomy" id="6984"/>
    <lineage>
        <taxon>Eukaryota</taxon>
        <taxon>Metazoa</taxon>
        <taxon>Ecdysozoa</taxon>
        <taxon>Arthropoda</taxon>
        <taxon>Hexapoda</taxon>
        <taxon>Insecta</taxon>
        <taxon>Pterygota</taxon>
        <taxon>Neoptera</taxon>
        <taxon>Polyneoptera</taxon>
        <taxon>Dictyoptera</taxon>
        <taxon>Blattodea</taxon>
        <taxon>Blaberoidea</taxon>
        <taxon>Blaberidae</taxon>
        <taxon>Diplopterinae</taxon>
        <taxon>Diploptera</taxon>
    </lineage>
</organism>
<sequence length="96" mass="11447">LWTLQLSFLKRTMDLLKVLQSRKRSVVDLLEDFRKMILRASERLHFVTSLFGLPDDNGIPFCYEVKYLVISKLIYFIECVCFHHFSIKKYNEIPST</sequence>
<proteinExistence type="predicted"/>
<gene>
    <name evidence="1" type="ORF">L9F63_024744</name>
</gene>
<reference evidence="1" key="1">
    <citation type="journal article" date="2023" name="IScience">
        <title>Live-bearing cockroach genome reveals convergent evolutionary mechanisms linked to viviparity in insects and beyond.</title>
        <authorList>
            <person name="Fouks B."/>
            <person name="Harrison M.C."/>
            <person name="Mikhailova A.A."/>
            <person name="Marchal E."/>
            <person name="English S."/>
            <person name="Carruthers M."/>
            <person name="Jennings E.C."/>
            <person name="Chiamaka E.L."/>
            <person name="Frigard R.A."/>
            <person name="Pippel M."/>
            <person name="Attardo G.M."/>
            <person name="Benoit J.B."/>
            <person name="Bornberg-Bauer E."/>
            <person name="Tobe S.S."/>
        </authorList>
    </citation>
    <scope>NUCLEOTIDE SEQUENCE</scope>
    <source>
        <strain evidence="1">Stay&amp;Tobe</strain>
    </source>
</reference>